<protein>
    <submittedName>
        <fullName evidence="1">Uncharacterized protein</fullName>
    </submittedName>
</protein>
<comment type="caution">
    <text evidence="1">The sequence shown here is derived from an EMBL/GenBank/DDBJ whole genome shotgun (WGS) entry which is preliminary data.</text>
</comment>
<evidence type="ECO:0000313" key="2">
    <source>
        <dbReference type="Proteomes" id="UP001341840"/>
    </source>
</evidence>
<feature type="non-terminal residue" evidence="1">
    <location>
        <position position="1"/>
    </location>
</feature>
<gene>
    <name evidence="1" type="ORF">PIB30_102990</name>
</gene>
<dbReference type="Proteomes" id="UP001341840">
    <property type="component" value="Unassembled WGS sequence"/>
</dbReference>
<proteinExistence type="predicted"/>
<accession>A0ABU6YWS0</accession>
<reference evidence="1 2" key="1">
    <citation type="journal article" date="2023" name="Plants (Basel)">
        <title>Bridging the Gap: Combining Genomics and Transcriptomics Approaches to Understand Stylosanthes scabra, an Orphan Legume from the Brazilian Caatinga.</title>
        <authorList>
            <person name="Ferreira-Neto J.R.C."/>
            <person name="da Silva M.D."/>
            <person name="Binneck E."/>
            <person name="de Melo N.F."/>
            <person name="da Silva R.H."/>
            <person name="de Melo A.L.T.M."/>
            <person name="Pandolfi V."/>
            <person name="Bustamante F.O."/>
            <person name="Brasileiro-Vidal A.C."/>
            <person name="Benko-Iseppon A.M."/>
        </authorList>
    </citation>
    <scope>NUCLEOTIDE SEQUENCE [LARGE SCALE GENOMIC DNA]</scope>
    <source>
        <tissue evidence="1">Leaves</tissue>
    </source>
</reference>
<keyword evidence="2" id="KW-1185">Reference proteome</keyword>
<evidence type="ECO:0000313" key="1">
    <source>
        <dbReference type="EMBL" id="MED6214426.1"/>
    </source>
</evidence>
<organism evidence="1 2">
    <name type="scientific">Stylosanthes scabra</name>
    <dbReference type="NCBI Taxonomy" id="79078"/>
    <lineage>
        <taxon>Eukaryota</taxon>
        <taxon>Viridiplantae</taxon>
        <taxon>Streptophyta</taxon>
        <taxon>Embryophyta</taxon>
        <taxon>Tracheophyta</taxon>
        <taxon>Spermatophyta</taxon>
        <taxon>Magnoliopsida</taxon>
        <taxon>eudicotyledons</taxon>
        <taxon>Gunneridae</taxon>
        <taxon>Pentapetalae</taxon>
        <taxon>rosids</taxon>
        <taxon>fabids</taxon>
        <taxon>Fabales</taxon>
        <taxon>Fabaceae</taxon>
        <taxon>Papilionoideae</taxon>
        <taxon>50 kb inversion clade</taxon>
        <taxon>dalbergioids sensu lato</taxon>
        <taxon>Dalbergieae</taxon>
        <taxon>Pterocarpus clade</taxon>
        <taxon>Stylosanthes</taxon>
    </lineage>
</organism>
<dbReference type="EMBL" id="JASCZI010244919">
    <property type="protein sequence ID" value="MED6214426.1"/>
    <property type="molecule type" value="Genomic_DNA"/>
</dbReference>
<name>A0ABU6YWS0_9FABA</name>
<sequence>SYSPPNQSLLGYNPRLCRRVRHRRHIFLFLTSTPFHSKSSWTIVKDPSLTLAPSVGNVEPKE</sequence>